<evidence type="ECO:0000313" key="2">
    <source>
        <dbReference type="EMBL" id="KAK9288313.1"/>
    </source>
</evidence>
<feature type="domain" description="RNase H type-1" evidence="1">
    <location>
        <begin position="35"/>
        <end position="165"/>
    </location>
</feature>
<dbReference type="Proteomes" id="UP001415857">
    <property type="component" value="Unassembled WGS sequence"/>
</dbReference>
<dbReference type="EMBL" id="JBBPBK010000003">
    <property type="protein sequence ID" value="KAK9288313.1"/>
    <property type="molecule type" value="Genomic_DNA"/>
</dbReference>
<dbReference type="CDD" id="cd06222">
    <property type="entry name" value="RNase_H_like"/>
    <property type="match status" value="1"/>
</dbReference>
<gene>
    <name evidence="2" type="ORF">L1049_016764</name>
</gene>
<dbReference type="InterPro" id="IPR053151">
    <property type="entry name" value="RNase_H-like"/>
</dbReference>
<evidence type="ECO:0000313" key="3">
    <source>
        <dbReference type="Proteomes" id="UP001415857"/>
    </source>
</evidence>
<dbReference type="AlphaFoldDB" id="A0AAP0S1Z9"/>
<dbReference type="PROSITE" id="PS50879">
    <property type="entry name" value="RNASE_H_1"/>
    <property type="match status" value="1"/>
</dbReference>
<dbReference type="InterPro" id="IPR002156">
    <property type="entry name" value="RNaseH_domain"/>
</dbReference>
<protein>
    <recommendedName>
        <fullName evidence="1">RNase H type-1 domain-containing protein</fullName>
    </recommendedName>
</protein>
<dbReference type="InterPro" id="IPR044730">
    <property type="entry name" value="RNase_H-like_dom_plant"/>
</dbReference>
<dbReference type="Pfam" id="PF13456">
    <property type="entry name" value="RVT_3"/>
    <property type="match status" value="1"/>
</dbReference>
<keyword evidence="3" id="KW-1185">Reference proteome</keyword>
<organism evidence="2 3">
    <name type="scientific">Liquidambar formosana</name>
    <name type="common">Formosan gum</name>
    <dbReference type="NCBI Taxonomy" id="63359"/>
    <lineage>
        <taxon>Eukaryota</taxon>
        <taxon>Viridiplantae</taxon>
        <taxon>Streptophyta</taxon>
        <taxon>Embryophyta</taxon>
        <taxon>Tracheophyta</taxon>
        <taxon>Spermatophyta</taxon>
        <taxon>Magnoliopsida</taxon>
        <taxon>eudicotyledons</taxon>
        <taxon>Gunneridae</taxon>
        <taxon>Pentapetalae</taxon>
        <taxon>Saxifragales</taxon>
        <taxon>Altingiaceae</taxon>
        <taxon>Liquidambar</taxon>
    </lineage>
</organism>
<dbReference type="Gene3D" id="3.30.420.10">
    <property type="entry name" value="Ribonuclease H-like superfamily/Ribonuclease H"/>
    <property type="match status" value="1"/>
</dbReference>
<sequence length="197" mass="22121">MGNSVLDVQILHSLHLKGIPRKAPKVIPVFWHPPIADWIKVNTDGLSKGNPGIAASGGVFRNYRGFMKGFFGLCLGIQTAFFAELKSVILAVSFAWEKGWHSLWIESDSSAVISSLQNYTFKPPWPLLNEWRNCLSLIKKMNVIFSHIYREGNSIADKIANLALNFFDLTWWHADSGVVPSELARDMLGLPFYRSVS</sequence>
<dbReference type="PANTHER" id="PTHR47723:SF23">
    <property type="entry name" value="REVERSE TRANSCRIPTASE-LIKE PROTEIN"/>
    <property type="match status" value="1"/>
</dbReference>
<comment type="caution">
    <text evidence="2">The sequence shown here is derived from an EMBL/GenBank/DDBJ whole genome shotgun (WGS) entry which is preliminary data.</text>
</comment>
<dbReference type="InterPro" id="IPR036397">
    <property type="entry name" value="RNaseH_sf"/>
</dbReference>
<proteinExistence type="predicted"/>
<dbReference type="InterPro" id="IPR012337">
    <property type="entry name" value="RNaseH-like_sf"/>
</dbReference>
<name>A0AAP0S1Z9_LIQFO</name>
<dbReference type="GO" id="GO:0003676">
    <property type="term" value="F:nucleic acid binding"/>
    <property type="evidence" value="ECO:0007669"/>
    <property type="project" value="InterPro"/>
</dbReference>
<accession>A0AAP0S1Z9</accession>
<dbReference type="PANTHER" id="PTHR47723">
    <property type="entry name" value="OS05G0353850 PROTEIN"/>
    <property type="match status" value="1"/>
</dbReference>
<dbReference type="GO" id="GO:0004523">
    <property type="term" value="F:RNA-DNA hybrid ribonuclease activity"/>
    <property type="evidence" value="ECO:0007669"/>
    <property type="project" value="InterPro"/>
</dbReference>
<evidence type="ECO:0000259" key="1">
    <source>
        <dbReference type="PROSITE" id="PS50879"/>
    </source>
</evidence>
<dbReference type="SUPFAM" id="SSF53098">
    <property type="entry name" value="Ribonuclease H-like"/>
    <property type="match status" value="1"/>
</dbReference>
<reference evidence="2 3" key="1">
    <citation type="journal article" date="2024" name="Plant J.">
        <title>Genome sequences and population genomics reveal climatic adaptation and genomic divergence between two closely related sweetgum species.</title>
        <authorList>
            <person name="Xu W.Q."/>
            <person name="Ren C.Q."/>
            <person name="Zhang X.Y."/>
            <person name="Comes H.P."/>
            <person name="Liu X.H."/>
            <person name="Li Y.G."/>
            <person name="Kettle C.J."/>
            <person name="Jalonen R."/>
            <person name="Gaisberger H."/>
            <person name="Ma Y.Z."/>
            <person name="Qiu Y.X."/>
        </authorList>
    </citation>
    <scope>NUCLEOTIDE SEQUENCE [LARGE SCALE GENOMIC DNA]</scope>
    <source>
        <strain evidence="2">Hangzhou</strain>
    </source>
</reference>